<gene>
    <name evidence="2" type="ORF">B0A54_06577</name>
</gene>
<sequence length="205" mass="22675">MPNMVPPPSMYSPRPQPTNPSLRNPSPAPTFTPSFTPRALIISPSTASSPLAQRRLNRRNNLPDPAATHTQHAEAWKQYVDIHDAFFEACADEIRKEFRVREGGEIPAMRPKGVVFGRVDYQQSAKGLALRESGCDEPVSPKSSVPVALVGGDGYLDRYYTLADVGPFDVEAQVGSPVRRDEVVSASLKRFREIIRSAMEGNLWK</sequence>
<feature type="compositionally biased region" description="Pro residues" evidence="1">
    <location>
        <begin position="1"/>
        <end position="18"/>
    </location>
</feature>
<evidence type="ECO:0000256" key="1">
    <source>
        <dbReference type="SAM" id="MobiDB-lite"/>
    </source>
</evidence>
<feature type="region of interest" description="Disordered" evidence="1">
    <location>
        <begin position="1"/>
        <end position="38"/>
    </location>
</feature>
<reference evidence="2 3" key="1">
    <citation type="submission" date="2017-03" db="EMBL/GenBank/DDBJ databases">
        <title>Genomes of endolithic fungi from Antarctica.</title>
        <authorList>
            <person name="Coleine C."/>
            <person name="Masonjones S."/>
            <person name="Stajich J.E."/>
        </authorList>
    </citation>
    <scope>NUCLEOTIDE SEQUENCE [LARGE SCALE GENOMIC DNA]</scope>
    <source>
        <strain evidence="2 3">CCFEE 5311</strain>
    </source>
</reference>
<name>A0A4U0V2F1_9PEZI</name>
<accession>A0A4U0V2F1</accession>
<dbReference type="OrthoDB" id="3875947at2759"/>
<evidence type="ECO:0000313" key="2">
    <source>
        <dbReference type="EMBL" id="TKA41896.1"/>
    </source>
</evidence>
<dbReference type="EMBL" id="NAJP01000025">
    <property type="protein sequence ID" value="TKA41896.1"/>
    <property type="molecule type" value="Genomic_DNA"/>
</dbReference>
<comment type="caution">
    <text evidence="2">The sequence shown here is derived from an EMBL/GenBank/DDBJ whole genome shotgun (WGS) entry which is preliminary data.</text>
</comment>
<dbReference type="Proteomes" id="UP000310066">
    <property type="component" value="Unassembled WGS sequence"/>
</dbReference>
<evidence type="ECO:0000313" key="3">
    <source>
        <dbReference type="Proteomes" id="UP000310066"/>
    </source>
</evidence>
<proteinExistence type="predicted"/>
<protein>
    <submittedName>
        <fullName evidence="2">Uncharacterized protein</fullName>
    </submittedName>
</protein>
<dbReference type="AlphaFoldDB" id="A0A4U0V2F1"/>
<organism evidence="2 3">
    <name type="scientific">Friedmanniomyces endolithicus</name>
    <dbReference type="NCBI Taxonomy" id="329885"/>
    <lineage>
        <taxon>Eukaryota</taxon>
        <taxon>Fungi</taxon>
        <taxon>Dikarya</taxon>
        <taxon>Ascomycota</taxon>
        <taxon>Pezizomycotina</taxon>
        <taxon>Dothideomycetes</taxon>
        <taxon>Dothideomycetidae</taxon>
        <taxon>Mycosphaerellales</taxon>
        <taxon>Teratosphaeriaceae</taxon>
        <taxon>Friedmanniomyces</taxon>
    </lineage>
</organism>